<keyword evidence="3" id="KW-1185">Reference proteome</keyword>
<organism evidence="2 3">
    <name type="scientific">Triticum urartu</name>
    <name type="common">Red wild einkorn</name>
    <name type="synonym">Crithodium urartu</name>
    <dbReference type="NCBI Taxonomy" id="4572"/>
    <lineage>
        <taxon>Eukaryota</taxon>
        <taxon>Viridiplantae</taxon>
        <taxon>Streptophyta</taxon>
        <taxon>Embryophyta</taxon>
        <taxon>Tracheophyta</taxon>
        <taxon>Spermatophyta</taxon>
        <taxon>Magnoliopsida</taxon>
        <taxon>Liliopsida</taxon>
        <taxon>Poales</taxon>
        <taxon>Poaceae</taxon>
        <taxon>BOP clade</taxon>
        <taxon>Pooideae</taxon>
        <taxon>Triticodae</taxon>
        <taxon>Triticeae</taxon>
        <taxon>Triticinae</taxon>
        <taxon>Triticum</taxon>
    </lineage>
</organism>
<feature type="compositionally biased region" description="Basic and acidic residues" evidence="1">
    <location>
        <begin position="40"/>
        <end position="49"/>
    </location>
</feature>
<evidence type="ECO:0000256" key="1">
    <source>
        <dbReference type="SAM" id="MobiDB-lite"/>
    </source>
</evidence>
<dbReference type="AlphaFoldDB" id="A0A8R7R8W1"/>
<evidence type="ECO:0000313" key="3">
    <source>
        <dbReference type="Proteomes" id="UP000015106"/>
    </source>
</evidence>
<dbReference type="EnsemblPlants" id="TuG1812G0700004680.01.T01">
    <property type="protein sequence ID" value="TuG1812G0700004680.01.T01"/>
    <property type="gene ID" value="TuG1812G0700004680.01"/>
</dbReference>
<proteinExistence type="predicted"/>
<dbReference type="Proteomes" id="UP000015106">
    <property type="component" value="Chromosome 7"/>
</dbReference>
<reference evidence="2" key="2">
    <citation type="submission" date="2018-03" db="EMBL/GenBank/DDBJ databases">
        <title>The Triticum urartu genome reveals the dynamic nature of wheat genome evolution.</title>
        <authorList>
            <person name="Ling H."/>
            <person name="Ma B."/>
            <person name="Shi X."/>
            <person name="Liu H."/>
            <person name="Dong L."/>
            <person name="Sun H."/>
            <person name="Cao Y."/>
            <person name="Gao Q."/>
            <person name="Zheng S."/>
            <person name="Li Y."/>
            <person name="Yu Y."/>
            <person name="Du H."/>
            <person name="Qi M."/>
            <person name="Li Y."/>
            <person name="Yu H."/>
            <person name="Cui Y."/>
            <person name="Wang N."/>
            <person name="Chen C."/>
            <person name="Wu H."/>
            <person name="Zhao Y."/>
            <person name="Zhang J."/>
            <person name="Li Y."/>
            <person name="Zhou W."/>
            <person name="Zhang B."/>
            <person name="Hu W."/>
            <person name="Eijk M."/>
            <person name="Tang J."/>
            <person name="Witsenboer H."/>
            <person name="Zhao S."/>
            <person name="Li Z."/>
            <person name="Zhang A."/>
            <person name="Wang D."/>
            <person name="Liang C."/>
        </authorList>
    </citation>
    <scope>NUCLEOTIDE SEQUENCE [LARGE SCALE GENOMIC DNA]</scope>
    <source>
        <strain evidence="2">cv. G1812</strain>
    </source>
</reference>
<reference evidence="3" key="1">
    <citation type="journal article" date="2013" name="Nature">
        <title>Draft genome of the wheat A-genome progenitor Triticum urartu.</title>
        <authorList>
            <person name="Ling H.Q."/>
            <person name="Zhao S."/>
            <person name="Liu D."/>
            <person name="Wang J."/>
            <person name="Sun H."/>
            <person name="Zhang C."/>
            <person name="Fan H."/>
            <person name="Li D."/>
            <person name="Dong L."/>
            <person name="Tao Y."/>
            <person name="Gao C."/>
            <person name="Wu H."/>
            <person name="Li Y."/>
            <person name="Cui Y."/>
            <person name="Guo X."/>
            <person name="Zheng S."/>
            <person name="Wang B."/>
            <person name="Yu K."/>
            <person name="Liang Q."/>
            <person name="Yang W."/>
            <person name="Lou X."/>
            <person name="Chen J."/>
            <person name="Feng M."/>
            <person name="Jian J."/>
            <person name="Zhang X."/>
            <person name="Luo G."/>
            <person name="Jiang Y."/>
            <person name="Liu J."/>
            <person name="Wang Z."/>
            <person name="Sha Y."/>
            <person name="Zhang B."/>
            <person name="Wu H."/>
            <person name="Tang D."/>
            <person name="Shen Q."/>
            <person name="Xue P."/>
            <person name="Zou S."/>
            <person name="Wang X."/>
            <person name="Liu X."/>
            <person name="Wang F."/>
            <person name="Yang Y."/>
            <person name="An X."/>
            <person name="Dong Z."/>
            <person name="Zhang K."/>
            <person name="Zhang X."/>
            <person name="Luo M.C."/>
            <person name="Dvorak J."/>
            <person name="Tong Y."/>
            <person name="Wang J."/>
            <person name="Yang H."/>
            <person name="Li Z."/>
            <person name="Wang D."/>
            <person name="Zhang A."/>
            <person name="Wang J."/>
        </authorList>
    </citation>
    <scope>NUCLEOTIDE SEQUENCE</scope>
    <source>
        <strain evidence="3">cv. G1812</strain>
    </source>
</reference>
<protein>
    <submittedName>
        <fullName evidence="2">Uncharacterized protein</fullName>
    </submittedName>
</protein>
<feature type="region of interest" description="Disordered" evidence="1">
    <location>
        <begin position="28"/>
        <end position="49"/>
    </location>
</feature>
<sequence length="49" mass="5197">MLPTAGQSGLVVDWVCVVQSRGVNESMSSRQLVAGSHQGLDIKPEISKT</sequence>
<evidence type="ECO:0000313" key="2">
    <source>
        <dbReference type="EnsemblPlants" id="TuG1812G0700004680.01.T01"/>
    </source>
</evidence>
<accession>A0A8R7R8W1</accession>
<dbReference type="Gramene" id="TuG1812G0700004680.01.T01">
    <property type="protein sequence ID" value="TuG1812G0700004680.01.T01"/>
    <property type="gene ID" value="TuG1812G0700004680.01"/>
</dbReference>
<reference evidence="2" key="3">
    <citation type="submission" date="2022-06" db="UniProtKB">
        <authorList>
            <consortium name="EnsemblPlants"/>
        </authorList>
    </citation>
    <scope>IDENTIFICATION</scope>
</reference>
<name>A0A8R7R8W1_TRIUA</name>